<gene>
    <name evidence="2" type="ORF">FSB_LOCUS14074</name>
</gene>
<keyword evidence="1" id="KW-0812">Transmembrane</keyword>
<name>A0A2N9FG32_FAGSY</name>
<organism evidence="2">
    <name type="scientific">Fagus sylvatica</name>
    <name type="common">Beechnut</name>
    <dbReference type="NCBI Taxonomy" id="28930"/>
    <lineage>
        <taxon>Eukaryota</taxon>
        <taxon>Viridiplantae</taxon>
        <taxon>Streptophyta</taxon>
        <taxon>Embryophyta</taxon>
        <taxon>Tracheophyta</taxon>
        <taxon>Spermatophyta</taxon>
        <taxon>Magnoliopsida</taxon>
        <taxon>eudicotyledons</taxon>
        <taxon>Gunneridae</taxon>
        <taxon>Pentapetalae</taxon>
        <taxon>rosids</taxon>
        <taxon>fabids</taxon>
        <taxon>Fagales</taxon>
        <taxon>Fagaceae</taxon>
        <taxon>Fagus</taxon>
    </lineage>
</organism>
<evidence type="ECO:0000313" key="2">
    <source>
        <dbReference type="EMBL" id="SPC86192.1"/>
    </source>
</evidence>
<reference evidence="2" key="1">
    <citation type="submission" date="2018-02" db="EMBL/GenBank/DDBJ databases">
        <authorList>
            <person name="Cohen D.B."/>
            <person name="Kent A.D."/>
        </authorList>
    </citation>
    <scope>NUCLEOTIDE SEQUENCE</scope>
</reference>
<evidence type="ECO:0000256" key="1">
    <source>
        <dbReference type="SAM" id="Phobius"/>
    </source>
</evidence>
<keyword evidence="1" id="KW-1133">Transmembrane helix</keyword>
<dbReference type="AlphaFoldDB" id="A0A2N9FG32"/>
<sequence length="88" mass="9337">MVVGLGGVSTAPLAWVAGFGLPPAWVWVWPWVAGLGLPPAWVWVWPWVAGLGLPPAWVGFGRGLLGWVWEGMGGAGEDGYGVRWGWVG</sequence>
<keyword evidence="1" id="KW-0472">Membrane</keyword>
<dbReference type="EMBL" id="OIVN01000833">
    <property type="protein sequence ID" value="SPC86192.1"/>
    <property type="molecule type" value="Genomic_DNA"/>
</dbReference>
<feature type="transmembrane region" description="Helical" evidence="1">
    <location>
        <begin position="44"/>
        <end position="65"/>
    </location>
</feature>
<feature type="transmembrane region" description="Helical" evidence="1">
    <location>
        <begin position="12"/>
        <end position="32"/>
    </location>
</feature>
<protein>
    <submittedName>
        <fullName evidence="2">Uncharacterized protein</fullName>
    </submittedName>
</protein>
<accession>A0A2N9FG32</accession>
<proteinExistence type="predicted"/>